<dbReference type="EMBL" id="LZZM01000187">
    <property type="protein sequence ID" value="OOM75293.1"/>
    <property type="molecule type" value="Genomic_DNA"/>
</dbReference>
<evidence type="ECO:0000313" key="2">
    <source>
        <dbReference type="Proteomes" id="UP000190890"/>
    </source>
</evidence>
<dbReference type="AlphaFoldDB" id="A0A1S8TC08"/>
<gene>
    <name evidence="1" type="ORF">CLPUN_33500</name>
</gene>
<dbReference type="Proteomes" id="UP000190890">
    <property type="component" value="Unassembled WGS sequence"/>
</dbReference>
<proteinExistence type="predicted"/>
<name>A0A1S8TC08_9CLOT</name>
<reference evidence="1 2" key="1">
    <citation type="submission" date="2016-05" db="EMBL/GenBank/DDBJ databases">
        <title>Microbial solvent formation.</title>
        <authorList>
            <person name="Poehlein A."/>
            <person name="Montoya Solano J.D."/>
            <person name="Flitsch S."/>
            <person name="Krabben P."/>
            <person name="Duerre P."/>
            <person name="Daniel R."/>
        </authorList>
    </citation>
    <scope>NUCLEOTIDE SEQUENCE [LARGE SCALE GENOMIC DNA]</scope>
    <source>
        <strain evidence="1 2">DSM 2619</strain>
    </source>
</reference>
<comment type="caution">
    <text evidence="1">The sequence shown here is derived from an EMBL/GenBank/DDBJ whole genome shotgun (WGS) entry which is preliminary data.</text>
</comment>
<organism evidence="1 2">
    <name type="scientific">Clostridium puniceum</name>
    <dbReference type="NCBI Taxonomy" id="29367"/>
    <lineage>
        <taxon>Bacteria</taxon>
        <taxon>Bacillati</taxon>
        <taxon>Bacillota</taxon>
        <taxon>Clostridia</taxon>
        <taxon>Eubacteriales</taxon>
        <taxon>Clostridiaceae</taxon>
        <taxon>Clostridium</taxon>
    </lineage>
</organism>
<accession>A0A1S8TC08</accession>
<evidence type="ECO:0000313" key="1">
    <source>
        <dbReference type="EMBL" id="OOM75293.1"/>
    </source>
</evidence>
<protein>
    <submittedName>
        <fullName evidence="1">Uncharacterized protein</fullName>
    </submittedName>
</protein>
<sequence>MYEKYENLNELEKIMTNTNEFITERIKKLNKLNEL</sequence>
<keyword evidence="2" id="KW-1185">Reference proteome</keyword>